<dbReference type="Pfam" id="PF04542">
    <property type="entry name" value="Sigma70_r2"/>
    <property type="match status" value="1"/>
</dbReference>
<dbReference type="Gene3D" id="1.10.1740.10">
    <property type="match status" value="1"/>
</dbReference>
<evidence type="ECO:0000256" key="3">
    <source>
        <dbReference type="ARBA" id="ARBA00023082"/>
    </source>
</evidence>
<keyword evidence="5" id="KW-0804">Transcription</keyword>
<dbReference type="InterPro" id="IPR013324">
    <property type="entry name" value="RNA_pol_sigma_r3/r4-like"/>
</dbReference>
<evidence type="ECO:0000256" key="2">
    <source>
        <dbReference type="ARBA" id="ARBA00023015"/>
    </source>
</evidence>
<accession>A0ABP8VZ06</accession>
<dbReference type="Proteomes" id="UP001500621">
    <property type="component" value="Unassembled WGS sequence"/>
</dbReference>
<dbReference type="InterPro" id="IPR036388">
    <property type="entry name" value="WH-like_DNA-bd_sf"/>
</dbReference>
<dbReference type="PANTHER" id="PTHR43133">
    <property type="entry name" value="RNA POLYMERASE ECF-TYPE SIGMA FACTO"/>
    <property type="match status" value="1"/>
</dbReference>
<keyword evidence="2" id="KW-0805">Transcription regulation</keyword>
<reference evidence="9" key="1">
    <citation type="journal article" date="2019" name="Int. J. Syst. Evol. Microbiol.">
        <title>The Global Catalogue of Microorganisms (GCM) 10K type strain sequencing project: providing services to taxonomists for standard genome sequencing and annotation.</title>
        <authorList>
            <consortium name="The Broad Institute Genomics Platform"/>
            <consortium name="The Broad Institute Genome Sequencing Center for Infectious Disease"/>
            <person name="Wu L."/>
            <person name="Ma J."/>
        </authorList>
    </citation>
    <scope>NUCLEOTIDE SEQUENCE [LARGE SCALE GENOMIC DNA]</scope>
    <source>
        <strain evidence="9">JCM 18127</strain>
    </source>
</reference>
<dbReference type="InterPro" id="IPR013249">
    <property type="entry name" value="RNA_pol_sigma70_r4_t2"/>
</dbReference>
<dbReference type="EMBL" id="BAABIM010000001">
    <property type="protein sequence ID" value="GAA4674532.1"/>
    <property type="molecule type" value="Genomic_DNA"/>
</dbReference>
<dbReference type="SUPFAM" id="SSF88659">
    <property type="entry name" value="Sigma3 and sigma4 domains of RNA polymerase sigma factors"/>
    <property type="match status" value="1"/>
</dbReference>
<proteinExistence type="inferred from homology"/>
<dbReference type="InterPro" id="IPR039425">
    <property type="entry name" value="RNA_pol_sigma-70-like"/>
</dbReference>
<evidence type="ECO:0000313" key="8">
    <source>
        <dbReference type="EMBL" id="GAA4674532.1"/>
    </source>
</evidence>
<dbReference type="InterPro" id="IPR014325">
    <property type="entry name" value="RNA_pol_sigma-E_actinobac"/>
</dbReference>
<dbReference type="PANTHER" id="PTHR43133:SF50">
    <property type="entry name" value="ECF RNA POLYMERASE SIGMA FACTOR SIGM"/>
    <property type="match status" value="1"/>
</dbReference>
<dbReference type="NCBIfam" id="TIGR02937">
    <property type="entry name" value="sigma70-ECF"/>
    <property type="match status" value="1"/>
</dbReference>
<comment type="caution">
    <text evidence="8">The sequence shown here is derived from an EMBL/GenBank/DDBJ whole genome shotgun (WGS) entry which is preliminary data.</text>
</comment>
<feature type="domain" description="RNA polymerase sigma-70 region 2" evidence="6">
    <location>
        <begin position="34"/>
        <end position="97"/>
    </location>
</feature>
<sequence length="192" mass="21143">MVLLDMTTTTARLGAASDLAGGDVHRRAEFDEFVAARSPALLRTAYLLTRDHALAEDLLQTALTKAWFAWARIEGRPEAYVRRILVTTYATWWRRKWNGEVATEELPETSGAGATDTVEAVHDLWTAMGRLPRRQRAVVVLRYVEDLSEAQTAELLGCSVGTVKSQASRALAKLRIDPALASDESGDQEDAS</sequence>
<organism evidence="8 9">
    <name type="scientific">Nocardioides nanhaiensis</name>
    <dbReference type="NCBI Taxonomy" id="1476871"/>
    <lineage>
        <taxon>Bacteria</taxon>
        <taxon>Bacillati</taxon>
        <taxon>Actinomycetota</taxon>
        <taxon>Actinomycetes</taxon>
        <taxon>Propionibacteriales</taxon>
        <taxon>Nocardioidaceae</taxon>
        <taxon>Nocardioides</taxon>
    </lineage>
</organism>
<keyword evidence="3" id="KW-0731">Sigma factor</keyword>
<dbReference type="InterPro" id="IPR007627">
    <property type="entry name" value="RNA_pol_sigma70_r2"/>
</dbReference>
<feature type="domain" description="RNA polymerase sigma factor 70 region 4 type 2" evidence="7">
    <location>
        <begin position="124"/>
        <end position="174"/>
    </location>
</feature>
<dbReference type="InterPro" id="IPR013325">
    <property type="entry name" value="RNA_pol_sigma_r2"/>
</dbReference>
<keyword evidence="9" id="KW-1185">Reference proteome</keyword>
<evidence type="ECO:0000256" key="5">
    <source>
        <dbReference type="ARBA" id="ARBA00023163"/>
    </source>
</evidence>
<evidence type="ECO:0000259" key="7">
    <source>
        <dbReference type="Pfam" id="PF08281"/>
    </source>
</evidence>
<dbReference type="CDD" id="cd06171">
    <property type="entry name" value="Sigma70_r4"/>
    <property type="match status" value="1"/>
</dbReference>
<dbReference type="Gene3D" id="1.10.10.10">
    <property type="entry name" value="Winged helix-like DNA-binding domain superfamily/Winged helix DNA-binding domain"/>
    <property type="match status" value="1"/>
</dbReference>
<comment type="similarity">
    <text evidence="1">Belongs to the sigma-70 factor family. ECF subfamily.</text>
</comment>
<keyword evidence="4" id="KW-0238">DNA-binding</keyword>
<evidence type="ECO:0000313" key="9">
    <source>
        <dbReference type="Proteomes" id="UP001500621"/>
    </source>
</evidence>
<evidence type="ECO:0000256" key="1">
    <source>
        <dbReference type="ARBA" id="ARBA00010641"/>
    </source>
</evidence>
<dbReference type="NCBIfam" id="TIGR02983">
    <property type="entry name" value="SigE-fam_strep"/>
    <property type="match status" value="1"/>
</dbReference>
<protein>
    <submittedName>
        <fullName evidence="8">SigE family RNA polymerase sigma factor</fullName>
    </submittedName>
</protein>
<evidence type="ECO:0000259" key="6">
    <source>
        <dbReference type="Pfam" id="PF04542"/>
    </source>
</evidence>
<evidence type="ECO:0000256" key="4">
    <source>
        <dbReference type="ARBA" id="ARBA00023125"/>
    </source>
</evidence>
<gene>
    <name evidence="8" type="ORF">GCM10023226_09630</name>
</gene>
<dbReference type="InterPro" id="IPR014284">
    <property type="entry name" value="RNA_pol_sigma-70_dom"/>
</dbReference>
<dbReference type="SUPFAM" id="SSF88946">
    <property type="entry name" value="Sigma2 domain of RNA polymerase sigma factors"/>
    <property type="match status" value="1"/>
</dbReference>
<dbReference type="Pfam" id="PF08281">
    <property type="entry name" value="Sigma70_r4_2"/>
    <property type="match status" value="1"/>
</dbReference>
<name>A0ABP8VZ06_9ACTN</name>